<keyword evidence="4" id="KW-1185">Reference proteome</keyword>
<dbReference type="EMBL" id="CP086354">
    <property type="protein sequence ID" value="UNI14167.1"/>
    <property type="molecule type" value="Genomic_DNA"/>
</dbReference>
<dbReference type="GeneID" id="72062791"/>
<evidence type="ECO:0000256" key="1">
    <source>
        <dbReference type="ARBA" id="ARBA00006336"/>
    </source>
</evidence>
<dbReference type="Gene3D" id="3.40.50.850">
    <property type="entry name" value="Isochorismatase-like"/>
    <property type="match status" value="1"/>
</dbReference>
<dbReference type="InterPro" id="IPR036380">
    <property type="entry name" value="Isochorismatase-like_sf"/>
</dbReference>
<evidence type="ECO:0000313" key="3">
    <source>
        <dbReference type="EMBL" id="UNI14167.1"/>
    </source>
</evidence>
<dbReference type="AlphaFoldDB" id="A0A9Q8Q858"/>
<dbReference type="KEGG" id="ptkz:JDV02_000826"/>
<dbReference type="PANTHER" id="PTHR14119:SF3">
    <property type="entry name" value="ISOCHORISMATASE DOMAIN-CONTAINING PROTEIN 2"/>
    <property type="match status" value="1"/>
</dbReference>
<proteinExistence type="inferred from homology"/>
<dbReference type="Pfam" id="PF00857">
    <property type="entry name" value="Isochorismatase"/>
    <property type="match status" value="1"/>
</dbReference>
<protein>
    <recommendedName>
        <fullName evidence="2">Isochorismatase-like domain-containing protein</fullName>
    </recommendedName>
</protein>
<dbReference type="RefSeq" id="XP_047837648.1">
    <property type="nucleotide sequence ID" value="XM_047981688.1"/>
</dbReference>
<gene>
    <name evidence="3" type="ORF">JDV02_000826</name>
</gene>
<comment type="similarity">
    <text evidence="1">Belongs to the isochorismatase family.</text>
</comment>
<dbReference type="InterPro" id="IPR000868">
    <property type="entry name" value="Isochorismatase-like_dom"/>
</dbReference>
<dbReference type="InterPro" id="IPR050993">
    <property type="entry name" value="Isochorismatase_domain"/>
</dbReference>
<reference evidence="3" key="1">
    <citation type="submission" date="2021-11" db="EMBL/GenBank/DDBJ databases">
        <title>Purpureocillium_takamizusanense_genome.</title>
        <authorList>
            <person name="Nguyen N.-H."/>
        </authorList>
    </citation>
    <scope>NUCLEOTIDE SEQUENCE</scope>
    <source>
        <strain evidence="3">PT3</strain>
    </source>
</reference>
<evidence type="ECO:0000313" key="4">
    <source>
        <dbReference type="Proteomes" id="UP000829364"/>
    </source>
</evidence>
<organism evidence="3 4">
    <name type="scientific">Purpureocillium takamizusanense</name>
    <dbReference type="NCBI Taxonomy" id="2060973"/>
    <lineage>
        <taxon>Eukaryota</taxon>
        <taxon>Fungi</taxon>
        <taxon>Dikarya</taxon>
        <taxon>Ascomycota</taxon>
        <taxon>Pezizomycotina</taxon>
        <taxon>Sordariomycetes</taxon>
        <taxon>Hypocreomycetidae</taxon>
        <taxon>Hypocreales</taxon>
        <taxon>Ophiocordycipitaceae</taxon>
        <taxon>Purpureocillium</taxon>
    </lineage>
</organism>
<sequence length="337" mass="35215">MMNSSSVSRTAAGPLARSSRIIALLPLLPRRQFSHCNTTRCSRRARAPITVSASASCPSAAIVFVVGASSTAAPPPPGAARLRPATAAAAAPAAGAAAACAPWSASRTALGTLLHLRTTSTRAPHHAAQTTTVRTMATSPPTEMRFKNPAVFVCDLQEKFRNAIYEFDSIVLSTTKLLNFAKALSIPIHATTQTVSKLGPTVPAVAALLPNPPLDKTKFSMLVPQLAAALAPGSRVALVGIESHICITQTALDLRDAGHVPYVLADAVSSCNRAEVIVALDRLRAEPGIVVTTTESWMYESLGDASHPAFKSLFGVVKGSVADTKRVLEALPPTSKM</sequence>
<dbReference type="Proteomes" id="UP000829364">
    <property type="component" value="Chromosome 1"/>
</dbReference>
<dbReference type="SUPFAM" id="SSF52499">
    <property type="entry name" value="Isochorismatase-like hydrolases"/>
    <property type="match status" value="1"/>
</dbReference>
<accession>A0A9Q8Q858</accession>
<feature type="domain" description="Isochorismatase-like" evidence="2">
    <location>
        <begin position="150"/>
        <end position="295"/>
    </location>
</feature>
<name>A0A9Q8Q858_9HYPO</name>
<dbReference type="PANTHER" id="PTHR14119">
    <property type="entry name" value="HYDROLASE"/>
    <property type="match status" value="1"/>
</dbReference>
<dbReference type="OrthoDB" id="269496at2759"/>
<evidence type="ECO:0000259" key="2">
    <source>
        <dbReference type="Pfam" id="PF00857"/>
    </source>
</evidence>